<dbReference type="Pfam" id="PF07732">
    <property type="entry name" value="Cu-oxidase_3"/>
    <property type="match status" value="1"/>
</dbReference>
<proteinExistence type="predicted"/>
<accession>A0ABS0RSW6</accession>
<feature type="non-terminal residue" evidence="5">
    <location>
        <position position="138"/>
    </location>
</feature>
<gene>
    <name evidence="5" type="ORF">JBF12_47945</name>
</gene>
<dbReference type="SUPFAM" id="SSF49503">
    <property type="entry name" value="Cupredoxins"/>
    <property type="match status" value="1"/>
</dbReference>
<evidence type="ECO:0000259" key="4">
    <source>
        <dbReference type="Pfam" id="PF07732"/>
    </source>
</evidence>
<evidence type="ECO:0000256" key="3">
    <source>
        <dbReference type="ARBA" id="ARBA00023008"/>
    </source>
</evidence>
<comment type="caution">
    <text evidence="5">The sequence shown here is derived from an EMBL/GenBank/DDBJ whole genome shotgun (WGS) entry which is preliminary data.</text>
</comment>
<dbReference type="Proteomes" id="UP000638849">
    <property type="component" value="Unassembled WGS sequence"/>
</dbReference>
<dbReference type="Gene3D" id="2.60.40.420">
    <property type="entry name" value="Cupredoxins - blue copper proteins"/>
    <property type="match status" value="1"/>
</dbReference>
<dbReference type="PANTHER" id="PTHR11709">
    <property type="entry name" value="MULTI-COPPER OXIDASE"/>
    <property type="match status" value="1"/>
</dbReference>
<feature type="non-terminal residue" evidence="5">
    <location>
        <position position="1"/>
    </location>
</feature>
<protein>
    <submittedName>
        <fullName evidence="5">Multicopper oxidase domain-containing protein</fullName>
    </submittedName>
</protein>
<keyword evidence="1" id="KW-0479">Metal-binding</keyword>
<keyword evidence="3" id="KW-0186">Copper</keyword>
<evidence type="ECO:0000256" key="1">
    <source>
        <dbReference type="ARBA" id="ARBA00022723"/>
    </source>
</evidence>
<dbReference type="PROSITE" id="PS00079">
    <property type="entry name" value="MULTICOPPER_OXIDASE1"/>
    <property type="match status" value="1"/>
</dbReference>
<dbReference type="PANTHER" id="PTHR11709:SF394">
    <property type="entry name" value="FI03373P-RELATED"/>
    <property type="match status" value="1"/>
</dbReference>
<dbReference type="InterPro" id="IPR011707">
    <property type="entry name" value="Cu-oxidase-like_N"/>
</dbReference>
<name>A0ABS0RSW6_9ACTN</name>
<organism evidence="5 6">
    <name type="scientific">Streptomyces javensis</name>
    <dbReference type="NCBI Taxonomy" id="114698"/>
    <lineage>
        <taxon>Bacteria</taxon>
        <taxon>Bacillati</taxon>
        <taxon>Actinomycetota</taxon>
        <taxon>Actinomycetes</taxon>
        <taxon>Kitasatosporales</taxon>
        <taxon>Streptomycetaceae</taxon>
        <taxon>Streptomyces</taxon>
        <taxon>Streptomyces violaceusniger group</taxon>
    </lineage>
</organism>
<sequence length="138" mass="15887">ETGPGETYHYHFQLKQSGTYWYHSHSGFQEQAGLYGPIVIDPLEPEPFSFDRDYVVMLSDWTDLDPTALFDRLKKMPGHDNYYKRTVGDFARDVKRNGLSATLEDRKMWGVMRMTPTDLSDVNANTYTYLMNGTTSLG</sequence>
<evidence type="ECO:0000313" key="5">
    <source>
        <dbReference type="EMBL" id="MBI0320553.1"/>
    </source>
</evidence>
<dbReference type="InterPro" id="IPR045087">
    <property type="entry name" value="Cu-oxidase_fam"/>
</dbReference>
<reference evidence="5 6" key="1">
    <citation type="submission" date="2020-12" db="EMBL/GenBank/DDBJ databases">
        <authorList>
            <person name="Kusuma A.B."/>
            <person name="Nouioui I."/>
            <person name="Goodfellow M."/>
        </authorList>
    </citation>
    <scope>NUCLEOTIDE SEQUENCE [LARGE SCALE GENOMIC DNA]</scope>
    <source>
        <strain evidence="5 6">DSM 41764</strain>
    </source>
</reference>
<dbReference type="EMBL" id="JAEEAQ010001637">
    <property type="protein sequence ID" value="MBI0320553.1"/>
    <property type="molecule type" value="Genomic_DNA"/>
</dbReference>
<evidence type="ECO:0000256" key="2">
    <source>
        <dbReference type="ARBA" id="ARBA00023002"/>
    </source>
</evidence>
<keyword evidence="2" id="KW-0560">Oxidoreductase</keyword>
<dbReference type="InterPro" id="IPR008972">
    <property type="entry name" value="Cupredoxin"/>
</dbReference>
<feature type="domain" description="Plastocyanin-like" evidence="4">
    <location>
        <begin position="3"/>
        <end position="42"/>
    </location>
</feature>
<dbReference type="InterPro" id="IPR033138">
    <property type="entry name" value="Cu_oxidase_CS"/>
</dbReference>
<evidence type="ECO:0000313" key="6">
    <source>
        <dbReference type="Proteomes" id="UP000638849"/>
    </source>
</evidence>
<keyword evidence="6" id="KW-1185">Reference proteome</keyword>